<feature type="transmembrane region" description="Helical" evidence="13">
    <location>
        <begin position="407"/>
        <end position="432"/>
    </location>
</feature>
<keyword evidence="2" id="KW-1003">Cell membrane</keyword>
<keyword evidence="7" id="KW-0573">Peptidoglycan synthesis</keyword>
<accession>A0A3P3XGF4</accession>
<evidence type="ECO:0000256" key="3">
    <source>
        <dbReference type="ARBA" id="ARBA00022676"/>
    </source>
</evidence>
<comment type="subcellular location">
    <subcellularLocation>
        <location evidence="1">Membrane</location>
        <topology evidence="1">Multi-pass membrane protein</topology>
    </subcellularLocation>
</comment>
<evidence type="ECO:0000256" key="7">
    <source>
        <dbReference type="ARBA" id="ARBA00022984"/>
    </source>
</evidence>
<dbReference type="AlphaFoldDB" id="A0A3P3XGF4"/>
<gene>
    <name evidence="14" type="primary">mrdB</name>
    <name evidence="14" type="ORF">SPIROBIBN47_100113</name>
</gene>
<evidence type="ECO:0000256" key="4">
    <source>
        <dbReference type="ARBA" id="ARBA00022679"/>
    </source>
</evidence>
<evidence type="ECO:0000256" key="6">
    <source>
        <dbReference type="ARBA" id="ARBA00022960"/>
    </source>
</evidence>
<dbReference type="PANTHER" id="PTHR30474:SF1">
    <property type="entry name" value="PEPTIDOGLYCAN GLYCOSYLTRANSFERASE MRDB"/>
    <property type="match status" value="1"/>
</dbReference>
<feature type="transmembrane region" description="Helical" evidence="13">
    <location>
        <begin position="104"/>
        <end position="127"/>
    </location>
</feature>
<organism evidence="14">
    <name type="scientific">uncultured spirochete</name>
    <dbReference type="NCBI Taxonomy" id="156406"/>
    <lineage>
        <taxon>Bacteria</taxon>
        <taxon>Pseudomonadati</taxon>
        <taxon>Spirochaetota</taxon>
        <taxon>Spirochaetia</taxon>
        <taxon>Spirochaetales</taxon>
        <taxon>environmental samples</taxon>
    </lineage>
</organism>
<keyword evidence="3" id="KW-0328">Glycosyltransferase</keyword>
<feature type="transmembrane region" description="Helical" evidence="13">
    <location>
        <begin position="139"/>
        <end position="156"/>
    </location>
</feature>
<dbReference type="NCBIfam" id="TIGR02210">
    <property type="entry name" value="rodA_shape"/>
    <property type="match status" value="1"/>
</dbReference>
<dbReference type="PANTHER" id="PTHR30474">
    <property type="entry name" value="CELL CYCLE PROTEIN"/>
    <property type="match status" value="1"/>
</dbReference>
<dbReference type="GO" id="GO:0032153">
    <property type="term" value="C:cell division site"/>
    <property type="evidence" value="ECO:0007669"/>
    <property type="project" value="TreeGrafter"/>
</dbReference>
<keyword evidence="5 13" id="KW-0812">Transmembrane</keyword>
<dbReference type="GO" id="GO:0016757">
    <property type="term" value="F:glycosyltransferase activity"/>
    <property type="evidence" value="ECO:0007669"/>
    <property type="project" value="UniProtKB-KW"/>
</dbReference>
<feature type="transmembrane region" description="Helical" evidence="13">
    <location>
        <begin position="378"/>
        <end position="401"/>
    </location>
</feature>
<dbReference type="InterPro" id="IPR018365">
    <property type="entry name" value="Cell_cycle_FtsW-rel_CS"/>
</dbReference>
<keyword evidence="8 13" id="KW-1133">Transmembrane helix</keyword>
<keyword evidence="6" id="KW-0133">Cell shape</keyword>
<dbReference type="PROSITE" id="PS00428">
    <property type="entry name" value="FTSW_RODA_SPOVE"/>
    <property type="match status" value="1"/>
</dbReference>
<evidence type="ECO:0000256" key="1">
    <source>
        <dbReference type="ARBA" id="ARBA00004141"/>
    </source>
</evidence>
<dbReference type="EMBL" id="FWDM01000002">
    <property type="protein sequence ID" value="SLM09883.1"/>
    <property type="molecule type" value="Genomic_DNA"/>
</dbReference>
<evidence type="ECO:0000256" key="2">
    <source>
        <dbReference type="ARBA" id="ARBA00022475"/>
    </source>
</evidence>
<dbReference type="GO" id="GO:0009252">
    <property type="term" value="P:peptidoglycan biosynthetic process"/>
    <property type="evidence" value="ECO:0007669"/>
    <property type="project" value="UniProtKB-KW"/>
</dbReference>
<name>A0A3P3XGF4_9SPIR</name>
<feature type="transmembrane region" description="Helical" evidence="13">
    <location>
        <begin position="186"/>
        <end position="205"/>
    </location>
</feature>
<proteinExistence type="predicted"/>
<reference evidence="14" key="1">
    <citation type="submission" date="2017-02" db="EMBL/GenBank/DDBJ databases">
        <authorList>
            <person name="Regsiter A."/>
            <person name="William W."/>
        </authorList>
    </citation>
    <scope>NUCLEOTIDE SEQUENCE</scope>
    <source>
        <strain evidence="14">Bib</strain>
    </source>
</reference>
<protein>
    <recommendedName>
        <fullName evidence="12">Cell wall polymerase</fullName>
    </recommendedName>
    <alternativeName>
        <fullName evidence="11">Peptidoglycan polymerase</fullName>
    </alternativeName>
</protein>
<dbReference type="GO" id="GO:0071555">
    <property type="term" value="P:cell wall organization"/>
    <property type="evidence" value="ECO:0007669"/>
    <property type="project" value="UniProtKB-KW"/>
</dbReference>
<evidence type="ECO:0000256" key="12">
    <source>
        <dbReference type="ARBA" id="ARBA00033270"/>
    </source>
</evidence>
<feature type="transmembrane region" description="Helical" evidence="13">
    <location>
        <begin position="78"/>
        <end position="98"/>
    </location>
</feature>
<keyword evidence="10" id="KW-0961">Cell wall biogenesis/degradation</keyword>
<dbReference type="Pfam" id="PF01098">
    <property type="entry name" value="FTSW_RODA_SPOVE"/>
    <property type="match status" value="2"/>
</dbReference>
<dbReference type="GO" id="GO:0005886">
    <property type="term" value="C:plasma membrane"/>
    <property type="evidence" value="ECO:0007669"/>
    <property type="project" value="TreeGrafter"/>
</dbReference>
<evidence type="ECO:0000256" key="9">
    <source>
        <dbReference type="ARBA" id="ARBA00023136"/>
    </source>
</evidence>
<feature type="transmembrane region" description="Helical" evidence="13">
    <location>
        <begin position="12"/>
        <end position="32"/>
    </location>
</feature>
<keyword evidence="9 13" id="KW-0472">Membrane</keyword>
<dbReference type="InterPro" id="IPR011923">
    <property type="entry name" value="RodA/MrdB"/>
</dbReference>
<evidence type="ECO:0000256" key="10">
    <source>
        <dbReference type="ARBA" id="ARBA00023316"/>
    </source>
</evidence>
<sequence>MNLQSLRRLFGNIDYYLLIATILLCAIGIAAIYSSGVDAEGRLVSNEYVKQLVWFVIGFFLLAGAALFDFSRFKDTSWIFFAIAIALLVLTRVAGRVVNGARAWIGIGGFGIQPAEFAKIATVLMLGRYLDSAEYDSSFKKLVMTGLILSLPLMLILIQPDFGSALVFFPAALIMLTLADVDFRYILFGVISILGIFLFLSLPLYAANHYSQDNILNVIIAKTDILVLIFVIILFIAVIAGVGWLKFKKRYYYWLSYAFAILAFSIAGAFAAHKLLKPYQIERLLVFIDPSIDPRGSGWNILQSITAIGSGGFWGKGYLQGSHSHARYIPQQSTDFIFSIIAEEFGFFGCLVLFALYAIIFIRCFVLIETSKDRFSQYIVGGILGIFAFHFMINVGMAMGIMPVTGIPLYFISYGGSAMWSSLISIGILTGISARRYSA</sequence>
<dbReference type="GO" id="GO:0015648">
    <property type="term" value="F:lipid-linked peptidoglycan transporter activity"/>
    <property type="evidence" value="ECO:0007669"/>
    <property type="project" value="TreeGrafter"/>
</dbReference>
<evidence type="ECO:0000256" key="11">
    <source>
        <dbReference type="ARBA" id="ARBA00032370"/>
    </source>
</evidence>
<feature type="transmembrane region" description="Helical" evidence="13">
    <location>
        <begin position="345"/>
        <end position="366"/>
    </location>
</feature>
<feature type="transmembrane region" description="Helical" evidence="13">
    <location>
        <begin position="52"/>
        <end position="71"/>
    </location>
</feature>
<dbReference type="NCBIfam" id="NF037961">
    <property type="entry name" value="RodA_shape"/>
    <property type="match status" value="1"/>
</dbReference>
<evidence type="ECO:0000256" key="5">
    <source>
        <dbReference type="ARBA" id="ARBA00022692"/>
    </source>
</evidence>
<evidence type="ECO:0000313" key="14">
    <source>
        <dbReference type="EMBL" id="SLM09883.1"/>
    </source>
</evidence>
<feature type="transmembrane region" description="Helical" evidence="13">
    <location>
        <begin position="252"/>
        <end position="272"/>
    </location>
</feature>
<dbReference type="InterPro" id="IPR001182">
    <property type="entry name" value="FtsW/RodA"/>
</dbReference>
<evidence type="ECO:0000256" key="13">
    <source>
        <dbReference type="SAM" id="Phobius"/>
    </source>
</evidence>
<dbReference type="GO" id="GO:0051301">
    <property type="term" value="P:cell division"/>
    <property type="evidence" value="ECO:0007669"/>
    <property type="project" value="InterPro"/>
</dbReference>
<dbReference type="GO" id="GO:0008360">
    <property type="term" value="P:regulation of cell shape"/>
    <property type="evidence" value="ECO:0007669"/>
    <property type="project" value="UniProtKB-KW"/>
</dbReference>
<keyword evidence="4" id="KW-0808">Transferase</keyword>
<evidence type="ECO:0000256" key="8">
    <source>
        <dbReference type="ARBA" id="ARBA00022989"/>
    </source>
</evidence>
<feature type="transmembrane region" description="Helical" evidence="13">
    <location>
        <begin position="225"/>
        <end position="245"/>
    </location>
</feature>